<evidence type="ECO:0000256" key="1">
    <source>
        <dbReference type="ARBA" id="ARBA00004141"/>
    </source>
</evidence>
<dbReference type="FunFam" id="3.40.50.300:FF:000289">
    <property type="entry name" value="ABC transporter G family member 31"/>
    <property type="match status" value="1"/>
</dbReference>
<comment type="subcellular location">
    <subcellularLocation>
        <location evidence="1">Membrane</location>
        <topology evidence="1">Multi-pass membrane protein</topology>
    </subcellularLocation>
</comment>
<evidence type="ECO:0000256" key="2">
    <source>
        <dbReference type="ARBA" id="ARBA00022448"/>
    </source>
</evidence>
<dbReference type="Proteomes" id="UP000736787">
    <property type="component" value="Unassembled WGS sequence"/>
</dbReference>
<dbReference type="Pfam" id="PF19055">
    <property type="entry name" value="ABC2_membrane_7"/>
    <property type="match status" value="1"/>
</dbReference>
<protein>
    <submittedName>
        <fullName evidence="14">ABC transporter G family member 53</fullName>
    </submittedName>
</protein>
<feature type="transmembrane region" description="Helical" evidence="8">
    <location>
        <begin position="528"/>
        <end position="551"/>
    </location>
</feature>
<sequence>MPAISTTVQVPAASNHQLPLKAVVADKFAVPEVEICFRNLTISAEVDCADEGDDDQDELPTVMNAMRKMMRSRSKQRVDRVLLHDASGCIKPGTLTLVLGRPGSGKSTLLKALAGQLPLEGGNRVKTEGKIMYNGIQQKELRDGLPHLAGYVGQNDDHFATLTVQETLQFAYEFANDDTEPRPEQVIEWLGLKQCQDTILGDATALRGVSGGERKRVSLGEGLLGHQSALLLDEISTGLDAAATLDIISLLKHTFAEQQRRVVVVSLLQPDPEVFALFDEVLLFNSGEVIYYGPRVEICEYFAAIGLCCPQNRAVADFLLDIGTSQQGRYESTGSSELQPRQTPDLARHFRDSAMHRHTMESLATRMISTPSEADVTKRVELTRASPFPQSFWSNTISLTRRQFLLVRRDTAFLRARGFMSIVMGLIYGSTFFQASPTEIQTVLGLCFQAVLFLLLGQTAQIASFVDARIVLAKQRRAQLTRSASYVLACCAGQLPAALAETVVFGSITYWLSGLDFDASSSTSITRFLVFEGILFLTLLASIAWFFVVAAVSPDRNVAFPVAMASIIAFNIFAGFVVPKDELPGWLIWGYWIDPLAWSLRALAVTLYRTTSLDKCEYGGVNYCQISDENTAGEYYLSTFDVPSSQLWIPLAAGFLLITYFVFMILAWLMLERMCRRHGEHPTVHFTSSSIISSNNQPEGGYMIAVTPRSDVSTHDEETCRLNVKEAAVIPVTLGFEDLWYSVPDPSDCGGASRNLLKGVNGYAQPGTMTALMGSSGAGKTTLLDVLARRKSSGSVRGQILLNGQPASELMVRRCTGYCEQVDIHSDGSTIREALVFSALLRQESTVSDHEKRATVEECLELLELSAIGDQMIRGRSREQLKRVSIGVELAARSSVLFLDEPTSGLDAQAAAIVMRTIRRAADHRQCTVVCTIHQPSANVFALFDMLLLLQLGGEVVYFGESRVDALKTYFQALPGAKPLPHDYNPATWILECVGAGVTRVGSQTQQFAHIFQTSDQHTTMIKTLESQKIERDAMVKLIFSTKRAASSWTQMRLLASRFCTLYWRTPSYSLSRLFLALGLGVIVGVLFSGADYSTYQGMNAGVGGIFLSLSYCGIVAINSVLPLADQDRAALYRERSAQSYNALWYFLGATLAEIPYVIVSSFIFTVLSFTLMGFTDGGDASWGVTTMALYWLVMALFTLQQVYLGQFLAYALPGVELASLAGTLLSSILLLFSGFNPPSKSIPRCYWWLHVLAPQRYTLAALVALVFADCSSNDDDQSQRFGCQRLQNVPLELEGLSVKQYVESVFEMRHDGIARDIAVSVAFTVGFQLLGLLSLRFVSHQRK</sequence>
<feature type="transmembrane region" description="Helical" evidence="8">
    <location>
        <begin position="1218"/>
        <end position="1236"/>
    </location>
</feature>
<feature type="transmembrane region" description="Helical" evidence="8">
    <location>
        <begin position="1318"/>
        <end position="1339"/>
    </location>
</feature>
<dbReference type="VEuPathDB" id="FungiDB:PC110_g9225"/>
<dbReference type="InterPro" id="IPR003439">
    <property type="entry name" value="ABC_transporter-like_ATP-bd"/>
</dbReference>
<dbReference type="Proteomes" id="UP000697107">
    <property type="component" value="Unassembled WGS sequence"/>
</dbReference>
<dbReference type="InterPro" id="IPR017871">
    <property type="entry name" value="ABC_transporter-like_CS"/>
</dbReference>
<dbReference type="Proteomes" id="UP000760860">
    <property type="component" value="Unassembled WGS sequence"/>
</dbReference>
<dbReference type="GO" id="GO:0140359">
    <property type="term" value="F:ABC-type transporter activity"/>
    <property type="evidence" value="ECO:0007669"/>
    <property type="project" value="InterPro"/>
</dbReference>
<evidence type="ECO:0000256" key="4">
    <source>
        <dbReference type="ARBA" id="ARBA00022741"/>
    </source>
</evidence>
<evidence type="ECO:0000256" key="5">
    <source>
        <dbReference type="ARBA" id="ARBA00022840"/>
    </source>
</evidence>
<organism evidence="14 15">
    <name type="scientific">Phytophthora cactorum</name>
    <dbReference type="NCBI Taxonomy" id="29920"/>
    <lineage>
        <taxon>Eukaryota</taxon>
        <taxon>Sar</taxon>
        <taxon>Stramenopiles</taxon>
        <taxon>Oomycota</taxon>
        <taxon>Peronosporomycetes</taxon>
        <taxon>Peronosporales</taxon>
        <taxon>Peronosporaceae</taxon>
        <taxon>Phytophthora</taxon>
    </lineage>
</organism>
<dbReference type="InterPro" id="IPR027417">
    <property type="entry name" value="P-loop_NTPase"/>
</dbReference>
<evidence type="ECO:0000313" key="10">
    <source>
        <dbReference type="EMBL" id="KAG2926505.1"/>
    </source>
</evidence>
<dbReference type="InterPro" id="IPR043926">
    <property type="entry name" value="ABCG_dom"/>
</dbReference>
<proteinExistence type="predicted"/>
<accession>A0A329SC62</accession>
<keyword evidence="5" id="KW-0067">ATP-binding</keyword>
<dbReference type="EMBL" id="RCML01000205">
    <property type="protein sequence ID" value="KAG2985728.1"/>
    <property type="molecule type" value="Genomic_DNA"/>
</dbReference>
<feature type="transmembrane region" description="Helical" evidence="8">
    <location>
        <begin position="647"/>
        <end position="671"/>
    </location>
</feature>
<keyword evidence="6 8" id="KW-1133">Transmembrane helix</keyword>
<comment type="caution">
    <text evidence="14">The sequence shown here is derived from an EMBL/GenBank/DDBJ whole genome shotgun (WGS) entry which is preliminary data.</text>
</comment>
<dbReference type="Pfam" id="PF01061">
    <property type="entry name" value="ABC2_membrane"/>
    <property type="match status" value="2"/>
</dbReference>
<keyword evidence="7 8" id="KW-0472">Membrane</keyword>
<feature type="domain" description="ABC transporter" evidence="9">
    <location>
        <begin position="66"/>
        <end position="311"/>
    </location>
</feature>
<evidence type="ECO:0000256" key="7">
    <source>
        <dbReference type="ARBA" id="ARBA00023136"/>
    </source>
</evidence>
<feature type="transmembrane region" description="Helical" evidence="8">
    <location>
        <begin position="1143"/>
        <end position="1170"/>
    </location>
</feature>
<evidence type="ECO:0000313" key="14">
    <source>
        <dbReference type="EMBL" id="RAW34447.1"/>
    </source>
</evidence>
<reference evidence="14 15" key="1">
    <citation type="submission" date="2018-01" db="EMBL/GenBank/DDBJ databases">
        <title>Draft genome of the strawberry crown rot pathogen Phytophthora cactorum.</title>
        <authorList>
            <person name="Armitage A.D."/>
            <person name="Lysoe E."/>
            <person name="Nellist C.F."/>
            <person name="Harrison R.J."/>
            <person name="Brurberg M.B."/>
        </authorList>
    </citation>
    <scope>NUCLEOTIDE SEQUENCE [LARGE SCALE GENOMIC DNA]</scope>
    <source>
        <strain evidence="14 15">10300</strain>
    </source>
</reference>
<feature type="transmembrane region" description="Helical" evidence="8">
    <location>
        <begin position="1074"/>
        <end position="1091"/>
    </location>
</feature>
<dbReference type="Gene3D" id="3.40.50.300">
    <property type="entry name" value="P-loop containing nucleotide triphosphate hydrolases"/>
    <property type="match status" value="2"/>
</dbReference>
<dbReference type="EMBL" id="RCMI01000195">
    <property type="protein sequence ID" value="KAG2926505.1"/>
    <property type="molecule type" value="Genomic_DNA"/>
</dbReference>
<dbReference type="EMBL" id="MJFZ01000200">
    <property type="protein sequence ID" value="RAW34447.1"/>
    <property type="molecule type" value="Genomic_DNA"/>
</dbReference>
<evidence type="ECO:0000256" key="3">
    <source>
        <dbReference type="ARBA" id="ARBA00022692"/>
    </source>
</evidence>
<dbReference type="EMBL" id="RCMK01000205">
    <property type="protein sequence ID" value="KAG2944212.1"/>
    <property type="molecule type" value="Genomic_DNA"/>
</dbReference>
<keyword evidence="15" id="KW-1185">Reference proteome</keyword>
<keyword evidence="4" id="KW-0547">Nucleotide-binding</keyword>
<dbReference type="Pfam" id="PF00005">
    <property type="entry name" value="ABC_tran"/>
    <property type="match status" value="2"/>
</dbReference>
<dbReference type="OrthoDB" id="66620at2759"/>
<dbReference type="GO" id="GO:0016887">
    <property type="term" value="F:ATP hydrolysis activity"/>
    <property type="evidence" value="ECO:0007669"/>
    <property type="project" value="InterPro"/>
</dbReference>
<evidence type="ECO:0000259" key="9">
    <source>
        <dbReference type="PROSITE" id="PS50893"/>
    </source>
</evidence>
<dbReference type="PROSITE" id="PS00211">
    <property type="entry name" value="ABC_TRANSPORTER_1"/>
    <property type="match status" value="1"/>
</dbReference>
<evidence type="ECO:0000313" key="11">
    <source>
        <dbReference type="EMBL" id="KAG2944212.1"/>
    </source>
</evidence>
<feature type="transmembrane region" description="Helical" evidence="8">
    <location>
        <begin position="486"/>
        <end position="508"/>
    </location>
</feature>
<dbReference type="InterPro" id="IPR003593">
    <property type="entry name" value="AAA+_ATPase"/>
</dbReference>
<dbReference type="SUPFAM" id="SSF52540">
    <property type="entry name" value="P-loop containing nucleoside triphosphate hydrolases"/>
    <property type="match status" value="2"/>
</dbReference>
<gene>
    <name evidence="14" type="ORF">PC110_g9225</name>
    <name evidence="10" type="ORF">PC115_g7878</name>
    <name evidence="11" type="ORF">PC117_g9135</name>
    <name evidence="12" type="ORF">PC118_g8175</name>
    <name evidence="13" type="ORF">PC129_g5622</name>
</gene>
<evidence type="ECO:0000256" key="8">
    <source>
        <dbReference type="SAM" id="Phobius"/>
    </source>
</evidence>
<feature type="transmembrane region" description="Helical" evidence="8">
    <location>
        <begin position="443"/>
        <end position="466"/>
    </location>
</feature>
<dbReference type="Proteomes" id="UP000251314">
    <property type="component" value="Unassembled WGS sequence"/>
</dbReference>
<dbReference type="Proteomes" id="UP000774804">
    <property type="component" value="Unassembled WGS sequence"/>
</dbReference>
<feature type="transmembrane region" description="Helical" evidence="8">
    <location>
        <begin position="1103"/>
        <end position="1122"/>
    </location>
</feature>
<dbReference type="GO" id="GO:0005524">
    <property type="term" value="F:ATP binding"/>
    <property type="evidence" value="ECO:0007669"/>
    <property type="project" value="UniProtKB-KW"/>
</dbReference>
<reference evidence="10" key="2">
    <citation type="submission" date="2018-10" db="EMBL/GenBank/DDBJ databases">
        <title>Effector identification in a new, highly contiguous assembly of the strawberry crown rot pathogen Phytophthora cactorum.</title>
        <authorList>
            <person name="Armitage A.D."/>
            <person name="Nellist C.F."/>
            <person name="Bates H."/>
            <person name="Vickerstaff R.J."/>
            <person name="Harrison R.J."/>
        </authorList>
    </citation>
    <scope>NUCLEOTIDE SEQUENCE</scope>
    <source>
        <strain evidence="10">4032</strain>
        <strain evidence="11">4040</strain>
        <strain evidence="12">P415</strain>
        <strain evidence="13">P421</strain>
    </source>
</reference>
<evidence type="ECO:0000313" key="15">
    <source>
        <dbReference type="Proteomes" id="UP000251314"/>
    </source>
</evidence>
<name>A0A329SC62_9STRA</name>
<feature type="transmembrane region" description="Helical" evidence="8">
    <location>
        <begin position="412"/>
        <end position="431"/>
    </location>
</feature>
<feature type="transmembrane region" description="Helical" evidence="8">
    <location>
        <begin position="558"/>
        <end position="578"/>
    </location>
</feature>
<evidence type="ECO:0000256" key="6">
    <source>
        <dbReference type="ARBA" id="ARBA00022989"/>
    </source>
</evidence>
<dbReference type="SMART" id="SM00382">
    <property type="entry name" value="AAA"/>
    <property type="match status" value="2"/>
</dbReference>
<dbReference type="GO" id="GO:0016020">
    <property type="term" value="C:membrane"/>
    <property type="evidence" value="ECO:0007669"/>
    <property type="project" value="UniProtKB-SubCell"/>
</dbReference>
<feature type="domain" description="ABC transporter" evidence="9">
    <location>
        <begin position="734"/>
        <end position="977"/>
    </location>
</feature>
<dbReference type="PROSITE" id="PS50893">
    <property type="entry name" value="ABC_TRANSPORTER_2"/>
    <property type="match status" value="2"/>
</dbReference>
<keyword evidence="2" id="KW-0813">Transport</keyword>
<evidence type="ECO:0000313" key="12">
    <source>
        <dbReference type="EMBL" id="KAG2985728.1"/>
    </source>
</evidence>
<dbReference type="InterPro" id="IPR013525">
    <property type="entry name" value="ABC2_TM"/>
</dbReference>
<evidence type="ECO:0000313" key="13">
    <source>
        <dbReference type="EMBL" id="KAG3223717.1"/>
    </source>
</evidence>
<keyword evidence="3 8" id="KW-0812">Transmembrane</keyword>
<dbReference type="EMBL" id="RCMV01000136">
    <property type="protein sequence ID" value="KAG3223717.1"/>
    <property type="molecule type" value="Genomic_DNA"/>
</dbReference>
<dbReference type="PANTHER" id="PTHR19241">
    <property type="entry name" value="ATP-BINDING CASSETTE TRANSPORTER"/>
    <property type="match status" value="1"/>
</dbReference>